<gene>
    <name evidence="1" type="ORF">C7K08_12905</name>
</gene>
<name>A0A2P7EB93_9SYNE</name>
<evidence type="ECO:0000313" key="1">
    <source>
        <dbReference type="EMBL" id="PSI00480.1"/>
    </source>
</evidence>
<dbReference type="EMBL" id="PXVC01000116">
    <property type="protein sequence ID" value="PSI00480.1"/>
    <property type="molecule type" value="Genomic_DNA"/>
</dbReference>
<proteinExistence type="predicted"/>
<sequence length="72" mass="7820">MAAPQGPFCNIRLLIVHRYAPGIKKGGAQPCSIENFGRRGKPVKKLRFIPAEKAFAYASKFQGMPGCTVSVI</sequence>
<comment type="caution">
    <text evidence="1">The sequence shown here is derived from an EMBL/GenBank/DDBJ whole genome shotgun (WGS) entry which is preliminary data.</text>
</comment>
<reference evidence="2" key="1">
    <citation type="submission" date="2018-03" db="EMBL/GenBank/DDBJ databases">
        <title>Ecological and genomic features of two cosmopolitan and abundant freshwater picocyanobacteria.</title>
        <authorList>
            <person name="Cabello-Yeves P.J."/>
            <person name="Picazo A."/>
            <person name="Camacho A."/>
            <person name="Callieri C."/>
            <person name="Rosselli R."/>
            <person name="Roda-Garcia J."/>
            <person name="Coutinho F.H."/>
            <person name="Rodriguez-Valera F."/>
        </authorList>
    </citation>
    <scope>NUCLEOTIDE SEQUENCE [LARGE SCALE GENOMIC DNA]</scope>
    <source>
        <strain evidence="2">Tous</strain>
    </source>
</reference>
<protein>
    <submittedName>
        <fullName evidence="1">Uncharacterized protein</fullName>
    </submittedName>
</protein>
<dbReference type="Proteomes" id="UP000240206">
    <property type="component" value="Unassembled WGS sequence"/>
</dbReference>
<organism evidence="1 2">
    <name type="scientific">Synechococcus lacustris str. Tous</name>
    <dbReference type="NCBI Taxonomy" id="1910958"/>
    <lineage>
        <taxon>Bacteria</taxon>
        <taxon>Bacillati</taxon>
        <taxon>Cyanobacteriota</taxon>
        <taxon>Cyanophyceae</taxon>
        <taxon>Synechococcales</taxon>
        <taxon>Synechococcaceae</taxon>
        <taxon>Synechococcus</taxon>
    </lineage>
</organism>
<dbReference type="AlphaFoldDB" id="A0A2P7EB93"/>
<keyword evidence="2" id="KW-1185">Reference proteome</keyword>
<evidence type="ECO:0000313" key="2">
    <source>
        <dbReference type="Proteomes" id="UP000240206"/>
    </source>
</evidence>
<accession>A0A2P7EB93</accession>